<feature type="domain" description="Symplekin C-terminal" evidence="6">
    <location>
        <begin position="991"/>
        <end position="1185"/>
    </location>
</feature>
<proteinExistence type="predicted"/>
<dbReference type="Gene3D" id="1.25.10.10">
    <property type="entry name" value="Leucine-rich Repeat Variant"/>
    <property type="match status" value="1"/>
</dbReference>
<dbReference type="AlphaFoldDB" id="A0A1Y2IPR0"/>
<dbReference type="InterPro" id="IPR011989">
    <property type="entry name" value="ARM-like"/>
</dbReference>
<keyword evidence="2" id="KW-0507">mRNA processing</keyword>
<evidence type="ECO:0000256" key="2">
    <source>
        <dbReference type="ARBA" id="ARBA00022664"/>
    </source>
</evidence>
<dbReference type="Pfam" id="PF11935">
    <property type="entry name" value="SYMPK_PTA1_N"/>
    <property type="match status" value="1"/>
</dbReference>
<evidence type="ECO:0000259" key="5">
    <source>
        <dbReference type="Pfam" id="PF11935"/>
    </source>
</evidence>
<keyword evidence="3" id="KW-0539">Nucleus</keyword>
<feature type="region of interest" description="Disordered" evidence="4">
    <location>
        <begin position="804"/>
        <end position="863"/>
    </location>
</feature>
<feature type="region of interest" description="Disordered" evidence="4">
    <location>
        <begin position="1216"/>
        <end position="1243"/>
    </location>
</feature>
<evidence type="ECO:0000313" key="8">
    <source>
        <dbReference type="Proteomes" id="UP000193067"/>
    </source>
</evidence>
<dbReference type="SUPFAM" id="SSF48371">
    <property type="entry name" value="ARM repeat"/>
    <property type="match status" value="1"/>
</dbReference>
<dbReference type="InterPro" id="IPR032460">
    <property type="entry name" value="Symplekin/Pta1_N"/>
</dbReference>
<feature type="compositionally biased region" description="Pro residues" evidence="4">
    <location>
        <begin position="1229"/>
        <end position="1243"/>
    </location>
</feature>
<feature type="compositionally biased region" description="Basic and acidic residues" evidence="4">
    <location>
        <begin position="345"/>
        <end position="356"/>
    </location>
</feature>
<reference evidence="7 8" key="1">
    <citation type="journal article" date="2015" name="Biotechnol. Biofuels">
        <title>Enhanced degradation of softwood versus hardwood by the white-rot fungus Pycnoporus coccineus.</title>
        <authorList>
            <person name="Couturier M."/>
            <person name="Navarro D."/>
            <person name="Chevret D."/>
            <person name="Henrissat B."/>
            <person name="Piumi F."/>
            <person name="Ruiz-Duenas F.J."/>
            <person name="Martinez A.T."/>
            <person name="Grigoriev I.V."/>
            <person name="Riley R."/>
            <person name="Lipzen A."/>
            <person name="Berrin J.G."/>
            <person name="Master E.R."/>
            <person name="Rosso M.N."/>
        </authorList>
    </citation>
    <scope>NUCLEOTIDE SEQUENCE [LARGE SCALE GENOMIC DNA]</scope>
    <source>
        <strain evidence="7 8">BRFM310</strain>
    </source>
</reference>
<dbReference type="PANTHER" id="PTHR15245">
    <property type="entry name" value="SYMPLEKIN-RELATED"/>
    <property type="match status" value="1"/>
</dbReference>
<feature type="domain" description="Symplekin/Pta1 N-terminal" evidence="5">
    <location>
        <begin position="108"/>
        <end position="323"/>
    </location>
</feature>
<evidence type="ECO:0000256" key="1">
    <source>
        <dbReference type="ARBA" id="ARBA00004123"/>
    </source>
</evidence>
<dbReference type="EMBL" id="KZ084102">
    <property type="protein sequence ID" value="OSD03106.1"/>
    <property type="molecule type" value="Genomic_DNA"/>
</dbReference>
<keyword evidence="8" id="KW-1185">Reference proteome</keyword>
<evidence type="ECO:0000313" key="7">
    <source>
        <dbReference type="EMBL" id="OSD03106.1"/>
    </source>
</evidence>
<dbReference type="InterPro" id="IPR016024">
    <property type="entry name" value="ARM-type_fold"/>
</dbReference>
<dbReference type="Pfam" id="PF12295">
    <property type="entry name" value="Symplekin_C"/>
    <property type="match status" value="1"/>
</dbReference>
<name>A0A1Y2IPR0_TRAC3</name>
<gene>
    <name evidence="7" type="ORF">PYCCODRAFT_296574</name>
</gene>
<dbReference type="GO" id="GO:0006397">
    <property type="term" value="P:mRNA processing"/>
    <property type="evidence" value="ECO:0007669"/>
    <property type="project" value="UniProtKB-KW"/>
</dbReference>
<dbReference type="PANTHER" id="PTHR15245:SF20">
    <property type="entry name" value="SYMPLEKIN"/>
    <property type="match status" value="1"/>
</dbReference>
<feature type="compositionally biased region" description="Low complexity" evidence="4">
    <location>
        <begin position="416"/>
        <end position="440"/>
    </location>
</feature>
<dbReference type="STRING" id="1353009.A0A1Y2IPR0"/>
<feature type="region of interest" description="Disordered" evidence="4">
    <location>
        <begin position="407"/>
        <end position="478"/>
    </location>
</feature>
<evidence type="ECO:0000256" key="3">
    <source>
        <dbReference type="ARBA" id="ARBA00023242"/>
    </source>
</evidence>
<dbReference type="InterPro" id="IPR021850">
    <property type="entry name" value="Symplekin/Pta1"/>
</dbReference>
<dbReference type="InterPro" id="IPR022075">
    <property type="entry name" value="Symplekin_C"/>
</dbReference>
<sequence>MATNNAPPPAADPLSQLSLALAAPADSKEQADILVSLRESLENHPSLFILCSTLLKTLSGAGDSLLKRWVLDLLHFAICRSNLSHEQRTQLADQSLEILAGLLNDGNVNTVKVAVQCFPTVYALLFRSSCVNRNNRRPWDILSQVKARILGFVWEPHVNNGVRLAAVKFMQRVILVQTRGISDPRLQNKDDPNLAMCPTDHPFISVQALEAEGVKLLEGVVRLLFQSNNPDVLSAIINSWANLVKKRPALVELVVSSLTAWSPVRLEGQPYLVIRSVEKSVRILLNHISRTPQGAPFMSQIQAFLHAQAGRMEQAAIEEKARKAAAAAEASRKRSSTATPVTDAPDSKRPKLEHEPTPPAGIAAAAAFDFSSLPATLVTDLIVANLQAFTEPALIGLVQAYRHKKAAGAPAPTPAPAVAGISATPPSSAPSAPARGSAVPQAVATPPPIPTGPRAARPPSEPRADRRPRSATPPAPVAAVVKDEPVDPLKMDIDDEEVEYEPDKLNLEMSGGGEQVDEAEAALDHDMDVAELPLTDFKLPPPRELDTDERDELVRKAITRIRESGKELVAHEPGTHDPSDPANRTAAADMWMLLLVRMVTRVSDPAADAGLEDASEEGKDEDGAVVRKSEIYERQDRLRHALCDYIMADFSGRVRLATTWMNEEWYNDRIRRQQDRDWQPNYETWLNQVIAAYQTHTDGKDRSFSRFLLDLPHVPQDILTMLRESCVEPDRRQMGFAALREFVSQRPSLRTEAMTMLLELTTHPEKITRGAAINTVKRWIPDGQPMADMIRDFALQLLRRLQSRPKAAKAPSEKSEDAEMKDAETEGAEMKDADKAEEKPPSPKANGTFEHAENGENGENMEDGQLPQEEIIQTPYLPEQLELPAVDSQILQHVELLFALSTRMPEFLDYIFEAYGGMEVSVQETIQQLITPLIRALGASHGKLLTLLRTFPNGADSLALRVLTILTEHGRPSAQLVALVKSLVNERDLSARFLIPIIAEMDKADIIRHLPRIVSILNGTPEPKSLVRSVFSSIVQVPPETFGKVTSNLPRVRQSELLTPAELMVQLHQSEKEIGLKSAIEAIGICFSMTEIFRSEILAVVMNQLVDEPNLPTLFLRTVIQAVTTYRSLVGFVSTTLLSRLITKKIWTNPPLWEGFIRLAKLIAPASFGALLQLPKDQLRELVDKQPSLKAGLREHVMKKGTNKARVAGYLDIFGEDDASGSKEQSPAPATPTPVPVNPPAAS</sequence>
<feature type="compositionally biased region" description="Basic and acidic residues" evidence="4">
    <location>
        <begin position="811"/>
        <end position="841"/>
    </location>
</feature>
<feature type="region of interest" description="Disordered" evidence="4">
    <location>
        <begin position="316"/>
        <end position="359"/>
    </location>
</feature>
<organism evidence="7 8">
    <name type="scientific">Trametes coccinea (strain BRFM310)</name>
    <name type="common">Pycnoporus coccineus</name>
    <dbReference type="NCBI Taxonomy" id="1353009"/>
    <lineage>
        <taxon>Eukaryota</taxon>
        <taxon>Fungi</taxon>
        <taxon>Dikarya</taxon>
        <taxon>Basidiomycota</taxon>
        <taxon>Agaricomycotina</taxon>
        <taxon>Agaricomycetes</taxon>
        <taxon>Polyporales</taxon>
        <taxon>Polyporaceae</taxon>
        <taxon>Trametes</taxon>
    </lineage>
</organism>
<dbReference type="GO" id="GO:0005847">
    <property type="term" value="C:mRNA cleavage and polyadenylation specificity factor complex"/>
    <property type="evidence" value="ECO:0007669"/>
    <property type="project" value="TreeGrafter"/>
</dbReference>
<dbReference type="OrthoDB" id="331600at2759"/>
<dbReference type="Proteomes" id="UP000193067">
    <property type="component" value="Unassembled WGS sequence"/>
</dbReference>
<evidence type="ECO:0008006" key="9">
    <source>
        <dbReference type="Google" id="ProtNLM"/>
    </source>
</evidence>
<accession>A0A1Y2IPR0</accession>
<evidence type="ECO:0000259" key="6">
    <source>
        <dbReference type="Pfam" id="PF12295"/>
    </source>
</evidence>
<protein>
    <recommendedName>
        <fullName evidence="9">Symplekin</fullName>
    </recommendedName>
</protein>
<evidence type="ECO:0000256" key="4">
    <source>
        <dbReference type="SAM" id="MobiDB-lite"/>
    </source>
</evidence>
<comment type="subcellular location">
    <subcellularLocation>
        <location evidence="1">Nucleus</location>
    </subcellularLocation>
</comment>